<evidence type="ECO:0000256" key="4">
    <source>
        <dbReference type="SAM" id="MobiDB-lite"/>
    </source>
</evidence>
<dbReference type="PROSITE" id="PS50297">
    <property type="entry name" value="ANK_REP_REGION"/>
    <property type="match status" value="1"/>
</dbReference>
<dbReference type="SUPFAM" id="SSF48403">
    <property type="entry name" value="Ankyrin repeat"/>
    <property type="match status" value="1"/>
</dbReference>
<proteinExistence type="predicted"/>
<organism evidence="5 6">
    <name type="scientific">Hermanssonia centrifuga</name>
    <dbReference type="NCBI Taxonomy" id="98765"/>
    <lineage>
        <taxon>Eukaryota</taxon>
        <taxon>Fungi</taxon>
        <taxon>Dikarya</taxon>
        <taxon>Basidiomycota</taxon>
        <taxon>Agaricomycotina</taxon>
        <taxon>Agaricomycetes</taxon>
        <taxon>Polyporales</taxon>
        <taxon>Meruliaceae</taxon>
        <taxon>Hermanssonia</taxon>
    </lineage>
</organism>
<protein>
    <submittedName>
        <fullName evidence="5">Uncharacterized protein</fullName>
    </submittedName>
</protein>
<reference evidence="5 6" key="1">
    <citation type="submission" date="2018-02" db="EMBL/GenBank/DDBJ databases">
        <title>Genome sequence of the basidiomycete white-rot fungus Phlebia centrifuga.</title>
        <authorList>
            <person name="Granchi Z."/>
            <person name="Peng M."/>
            <person name="de Vries R.P."/>
            <person name="Hilden K."/>
            <person name="Makela M.R."/>
            <person name="Grigoriev I."/>
            <person name="Riley R."/>
        </authorList>
    </citation>
    <scope>NUCLEOTIDE SEQUENCE [LARGE SCALE GENOMIC DNA]</scope>
    <source>
        <strain evidence="5 6">FBCC195</strain>
    </source>
</reference>
<dbReference type="InterPro" id="IPR002110">
    <property type="entry name" value="Ankyrin_rpt"/>
</dbReference>
<evidence type="ECO:0000313" key="5">
    <source>
        <dbReference type="EMBL" id="PSR72073.1"/>
    </source>
</evidence>
<dbReference type="EMBL" id="MLYV02001222">
    <property type="protein sequence ID" value="PSR72073.1"/>
    <property type="molecule type" value="Genomic_DNA"/>
</dbReference>
<evidence type="ECO:0000256" key="2">
    <source>
        <dbReference type="ARBA" id="ARBA00023043"/>
    </source>
</evidence>
<evidence type="ECO:0000256" key="1">
    <source>
        <dbReference type="ARBA" id="ARBA00022737"/>
    </source>
</evidence>
<gene>
    <name evidence="5" type="ORF">PHLCEN_2v12054</name>
</gene>
<comment type="caution">
    <text evidence="5">The sequence shown here is derived from an EMBL/GenBank/DDBJ whole genome shotgun (WGS) entry which is preliminary data.</text>
</comment>
<dbReference type="InterPro" id="IPR036770">
    <property type="entry name" value="Ankyrin_rpt-contain_sf"/>
</dbReference>
<keyword evidence="1" id="KW-0677">Repeat</keyword>
<feature type="repeat" description="ANK" evidence="3">
    <location>
        <begin position="71"/>
        <end position="107"/>
    </location>
</feature>
<evidence type="ECO:0000313" key="6">
    <source>
        <dbReference type="Proteomes" id="UP000186601"/>
    </source>
</evidence>
<name>A0A2R6NIC1_9APHY</name>
<dbReference type="PANTHER" id="PTHR24126:SF14">
    <property type="entry name" value="ANK_REP_REGION DOMAIN-CONTAINING PROTEIN"/>
    <property type="match status" value="1"/>
</dbReference>
<dbReference type="STRING" id="98765.A0A2R6NIC1"/>
<dbReference type="Proteomes" id="UP000186601">
    <property type="component" value="Unassembled WGS sequence"/>
</dbReference>
<dbReference type="PANTHER" id="PTHR24126">
    <property type="entry name" value="ANKYRIN REPEAT, PH AND SEC7 DOMAIN CONTAINING PROTEIN SECG-RELATED"/>
    <property type="match status" value="1"/>
</dbReference>
<feature type="compositionally biased region" description="Gly residues" evidence="4">
    <location>
        <begin position="151"/>
        <end position="160"/>
    </location>
</feature>
<dbReference type="Pfam" id="PF00023">
    <property type="entry name" value="Ank"/>
    <property type="match status" value="1"/>
</dbReference>
<dbReference type="OrthoDB" id="9995210at2759"/>
<dbReference type="AlphaFoldDB" id="A0A2R6NIC1"/>
<accession>A0A2R6NIC1</accession>
<keyword evidence="6" id="KW-1185">Reference proteome</keyword>
<dbReference type="PROSITE" id="PS50088">
    <property type="entry name" value="ANK_REPEAT"/>
    <property type="match status" value="1"/>
</dbReference>
<keyword evidence="2 3" id="KW-0040">ANK repeat</keyword>
<sequence>MTEVESTQGASNNQRLLAAAREDNEDMLLEIFEKGDFDINYQDGAAHGSTDVLEHILSHDECDVDPVNRVEHATPLHVAVQLEDPELRNYIVESLLEAGADTTIKDKNGDTAMDFVPADDTTILTLMRKARAQASVSHDDIASDDDDESGSGSGSGSEED</sequence>
<evidence type="ECO:0000256" key="3">
    <source>
        <dbReference type="PROSITE-ProRule" id="PRU00023"/>
    </source>
</evidence>
<feature type="region of interest" description="Disordered" evidence="4">
    <location>
        <begin position="134"/>
        <end position="160"/>
    </location>
</feature>
<dbReference type="Gene3D" id="1.25.40.20">
    <property type="entry name" value="Ankyrin repeat-containing domain"/>
    <property type="match status" value="1"/>
</dbReference>